<dbReference type="RefSeq" id="WP_186868389.1">
    <property type="nucleotide sequence ID" value="NZ_JACOOL010000001.1"/>
</dbReference>
<gene>
    <name evidence="1" type="ORF">H8S33_02565</name>
</gene>
<proteinExistence type="predicted"/>
<dbReference type="AlphaFoldDB" id="A0A923L3F2"/>
<reference evidence="1" key="1">
    <citation type="submission" date="2020-08" db="EMBL/GenBank/DDBJ databases">
        <title>Genome public.</title>
        <authorList>
            <person name="Liu C."/>
            <person name="Sun Q."/>
        </authorList>
    </citation>
    <scope>NUCLEOTIDE SEQUENCE</scope>
    <source>
        <strain evidence="1">BX22</strain>
    </source>
</reference>
<evidence type="ECO:0000313" key="1">
    <source>
        <dbReference type="EMBL" id="MBC5635701.1"/>
    </source>
</evidence>
<dbReference type="SUPFAM" id="SSF56059">
    <property type="entry name" value="Glutathione synthetase ATP-binding domain-like"/>
    <property type="match status" value="1"/>
</dbReference>
<sequence length="539" mass="63409">MCLYNIRLINTDETKLKLNSSLNAKLQINQIKYTNLRFGHRVTEVSIEIDDSLKDNEILLAESLVDKLKLPVECRYNILVKNNELIFGPFIGIFLGEKETVVLKKLRFLNSYILRYQEINGVVFAFTLENINKADLLVEGYYYNPKLDTWEKATLPFPAAIYKRSTFTKEWREYFGIFYGNKLFNYNTFDKWNMYERLQQFPEALDLLPRTVLYQDSENLVDFLNEWGNIYIKPINGKKGLGIFNVLKEDNKYCVKTREKEANVQWDFLNEDELLTFMRSKLETKGITYIMQNTIDIHINQKVLDFRVGMDKDKHGNWQNIMLVSRISGENSIVSNRAISGGEIQRVSDVLKNIYGYEEEKVKFYERELVRNAKLVSEFLERTGLLIGKLAFDFAIDTNGRIWIIEINSRYPDDSLANKLGDKDVYFDIHHSNIMYTKFLTGFEKASTDFEVVPIERVPEPKNYKLIIAIPVKERKNYINNIRQELQKIGYPEKVSYNTDLKKVEIEFYGTRMELDRFIENIKFGVEHRQKSIISVKEV</sequence>
<dbReference type="EMBL" id="JACOOL010000001">
    <property type="protein sequence ID" value="MBC5635701.1"/>
    <property type="molecule type" value="Genomic_DNA"/>
</dbReference>
<accession>A0A923L3F2</accession>
<protein>
    <submittedName>
        <fullName evidence="1">YheC/YheD family protein</fullName>
    </submittedName>
</protein>
<name>A0A923L3F2_9BACI</name>
<dbReference type="Proteomes" id="UP000637359">
    <property type="component" value="Unassembled WGS sequence"/>
</dbReference>
<organism evidence="1 2">
    <name type="scientific">Ornithinibacillus hominis</name>
    <dbReference type="NCBI Taxonomy" id="2763055"/>
    <lineage>
        <taxon>Bacteria</taxon>
        <taxon>Bacillati</taxon>
        <taxon>Bacillota</taxon>
        <taxon>Bacilli</taxon>
        <taxon>Bacillales</taxon>
        <taxon>Bacillaceae</taxon>
        <taxon>Ornithinibacillus</taxon>
    </lineage>
</organism>
<dbReference type="Pfam" id="PF14398">
    <property type="entry name" value="ATPgrasp_YheCD"/>
    <property type="match status" value="1"/>
</dbReference>
<keyword evidence="2" id="KW-1185">Reference proteome</keyword>
<comment type="caution">
    <text evidence="1">The sequence shown here is derived from an EMBL/GenBank/DDBJ whole genome shotgun (WGS) entry which is preliminary data.</text>
</comment>
<dbReference type="InterPro" id="IPR026838">
    <property type="entry name" value="YheC/D"/>
</dbReference>
<evidence type="ECO:0000313" key="2">
    <source>
        <dbReference type="Proteomes" id="UP000637359"/>
    </source>
</evidence>